<evidence type="ECO:0000259" key="8">
    <source>
        <dbReference type="Pfam" id="PF09851"/>
    </source>
</evidence>
<evidence type="ECO:0000256" key="3">
    <source>
        <dbReference type="ARBA" id="ARBA00022692"/>
    </source>
</evidence>
<keyword evidence="2" id="KW-1003">Cell membrane</keyword>
<feature type="transmembrane region" description="Helical" evidence="7">
    <location>
        <begin position="9"/>
        <end position="30"/>
    </location>
</feature>
<dbReference type="InterPro" id="IPR027379">
    <property type="entry name" value="CLS_N"/>
</dbReference>
<feature type="domain" description="SHOCT" evidence="8">
    <location>
        <begin position="103"/>
        <end position="127"/>
    </location>
</feature>
<feature type="compositionally biased region" description="Polar residues" evidence="6">
    <location>
        <begin position="134"/>
        <end position="150"/>
    </location>
</feature>
<accession>A0ABP6QIU3</accession>
<evidence type="ECO:0000256" key="5">
    <source>
        <dbReference type="ARBA" id="ARBA00023136"/>
    </source>
</evidence>
<feature type="domain" description="Cardiolipin synthase N-terminal" evidence="9">
    <location>
        <begin position="20"/>
        <end position="66"/>
    </location>
</feature>
<protein>
    <submittedName>
        <fullName evidence="10">SHOCT domain-containing protein</fullName>
    </submittedName>
</protein>
<comment type="subcellular location">
    <subcellularLocation>
        <location evidence="1">Cell membrane</location>
        <topology evidence="1">Multi-pass membrane protein</topology>
    </subcellularLocation>
</comment>
<evidence type="ECO:0000256" key="4">
    <source>
        <dbReference type="ARBA" id="ARBA00022989"/>
    </source>
</evidence>
<dbReference type="Proteomes" id="UP001501237">
    <property type="component" value="Unassembled WGS sequence"/>
</dbReference>
<keyword evidence="5 7" id="KW-0472">Membrane</keyword>
<evidence type="ECO:0000256" key="7">
    <source>
        <dbReference type="SAM" id="Phobius"/>
    </source>
</evidence>
<comment type="caution">
    <text evidence="10">The sequence shown here is derived from an EMBL/GenBank/DDBJ whole genome shotgun (WGS) entry which is preliminary data.</text>
</comment>
<sequence>MDDYPLLDIFWSMFIFFMWIMWFVLLFRVISDIFRSNDLGGWAKAGWITFTILLPFLGVLVYVIVRGRSMTDRDVQQLQRRDEAFRAYVRDAAGDKPANNDAAQLATLADLRERGVLTEAEFQKAKAGIIGEQPTMSQTSNGRATTGVQG</sequence>
<gene>
    <name evidence="10" type="ORF">GCM10010468_45210</name>
</gene>
<dbReference type="Pfam" id="PF09851">
    <property type="entry name" value="SHOCT"/>
    <property type="match status" value="1"/>
</dbReference>
<dbReference type="Pfam" id="PF13396">
    <property type="entry name" value="PLDc_N"/>
    <property type="match status" value="1"/>
</dbReference>
<organism evidence="10 11">
    <name type="scientific">Actinocorallia longicatena</name>
    <dbReference type="NCBI Taxonomy" id="111803"/>
    <lineage>
        <taxon>Bacteria</taxon>
        <taxon>Bacillati</taxon>
        <taxon>Actinomycetota</taxon>
        <taxon>Actinomycetes</taxon>
        <taxon>Streptosporangiales</taxon>
        <taxon>Thermomonosporaceae</taxon>
        <taxon>Actinocorallia</taxon>
    </lineage>
</organism>
<keyword evidence="11" id="KW-1185">Reference proteome</keyword>
<evidence type="ECO:0000259" key="9">
    <source>
        <dbReference type="Pfam" id="PF13396"/>
    </source>
</evidence>
<keyword evidence="4 7" id="KW-1133">Transmembrane helix</keyword>
<proteinExistence type="predicted"/>
<dbReference type="RefSeq" id="WP_344831579.1">
    <property type="nucleotide sequence ID" value="NZ_BAAAUV010000011.1"/>
</dbReference>
<name>A0ABP6QIU3_9ACTN</name>
<keyword evidence="3 7" id="KW-0812">Transmembrane</keyword>
<feature type="region of interest" description="Disordered" evidence="6">
    <location>
        <begin position="131"/>
        <end position="150"/>
    </location>
</feature>
<evidence type="ECO:0000256" key="6">
    <source>
        <dbReference type="SAM" id="MobiDB-lite"/>
    </source>
</evidence>
<evidence type="ECO:0000256" key="2">
    <source>
        <dbReference type="ARBA" id="ARBA00022475"/>
    </source>
</evidence>
<dbReference type="EMBL" id="BAAAUV010000011">
    <property type="protein sequence ID" value="GAA3220564.1"/>
    <property type="molecule type" value="Genomic_DNA"/>
</dbReference>
<evidence type="ECO:0000313" key="10">
    <source>
        <dbReference type="EMBL" id="GAA3220564.1"/>
    </source>
</evidence>
<reference evidence="11" key="1">
    <citation type="journal article" date="2019" name="Int. J. Syst. Evol. Microbiol.">
        <title>The Global Catalogue of Microorganisms (GCM) 10K type strain sequencing project: providing services to taxonomists for standard genome sequencing and annotation.</title>
        <authorList>
            <consortium name="The Broad Institute Genomics Platform"/>
            <consortium name="The Broad Institute Genome Sequencing Center for Infectious Disease"/>
            <person name="Wu L."/>
            <person name="Ma J."/>
        </authorList>
    </citation>
    <scope>NUCLEOTIDE SEQUENCE [LARGE SCALE GENOMIC DNA]</scope>
    <source>
        <strain evidence="11">JCM 9377</strain>
    </source>
</reference>
<feature type="transmembrane region" description="Helical" evidence="7">
    <location>
        <begin position="42"/>
        <end position="65"/>
    </location>
</feature>
<dbReference type="InterPro" id="IPR018649">
    <property type="entry name" value="SHOCT"/>
</dbReference>
<evidence type="ECO:0000256" key="1">
    <source>
        <dbReference type="ARBA" id="ARBA00004651"/>
    </source>
</evidence>
<evidence type="ECO:0000313" key="11">
    <source>
        <dbReference type="Proteomes" id="UP001501237"/>
    </source>
</evidence>